<organism evidence="2 3">
    <name type="scientific">Populus tomentosa</name>
    <name type="common">Chinese white poplar</name>
    <dbReference type="NCBI Taxonomy" id="118781"/>
    <lineage>
        <taxon>Eukaryota</taxon>
        <taxon>Viridiplantae</taxon>
        <taxon>Streptophyta</taxon>
        <taxon>Embryophyta</taxon>
        <taxon>Tracheophyta</taxon>
        <taxon>Spermatophyta</taxon>
        <taxon>Magnoliopsida</taxon>
        <taxon>eudicotyledons</taxon>
        <taxon>Gunneridae</taxon>
        <taxon>Pentapetalae</taxon>
        <taxon>rosids</taxon>
        <taxon>fabids</taxon>
        <taxon>Malpighiales</taxon>
        <taxon>Salicaceae</taxon>
        <taxon>Saliceae</taxon>
        <taxon>Populus</taxon>
    </lineage>
</organism>
<sequence length="371" mass="40716">MRSIYPNSRWTDVVQAIGLYTSVMNRANNEEDPLFEMWERCNDMVVSWIQNAVSTDIKHTLAFVDDAQMAGNAEPPVCSHCNVSGHMVEKCYKLHGYPPSHKLYKGRVASSFANQAVLSTSPNKEEVSEEKDGFHQGAISSSYESYPTPKSSNCNPHGKSNFIQFQNSATPSKMSGATDHMVCSQSFFTSDITKVSYRDLSTWTTIGIAEVRSGLYHLLSKAVPPSSLTDLLSCLSPNFPSIAISVKSSMDVNGLWHCRLGHISDSRMKLINDPIYSPCPDPSSDFPCSPPNVDPPTSPNISSSSSRPAITPQDVNLDNSYTDVTVKLFSGKRTKKEHKAEQNNIELSINGAFSTSRTGIYSLIPGAKTEP</sequence>
<evidence type="ECO:0008006" key="4">
    <source>
        <dbReference type="Google" id="ProtNLM"/>
    </source>
</evidence>
<feature type="compositionally biased region" description="Pro residues" evidence="1">
    <location>
        <begin position="288"/>
        <end position="298"/>
    </location>
</feature>
<dbReference type="Proteomes" id="UP000886885">
    <property type="component" value="Unassembled WGS sequence"/>
</dbReference>
<gene>
    <name evidence="2" type="ORF">POTOM_060146</name>
</gene>
<name>A0A8X7Y0I8_POPTO</name>
<comment type="caution">
    <text evidence="2">The sequence shown here is derived from an EMBL/GenBank/DDBJ whole genome shotgun (WGS) entry which is preliminary data.</text>
</comment>
<feature type="compositionally biased region" description="Low complexity" evidence="1">
    <location>
        <begin position="299"/>
        <end position="312"/>
    </location>
</feature>
<dbReference type="OrthoDB" id="852063at2759"/>
<reference evidence="2" key="1">
    <citation type="journal article" date="2020" name="bioRxiv">
        <title>Hybrid origin of Populus tomentosa Carr. identified through genome sequencing and phylogenomic analysis.</title>
        <authorList>
            <person name="An X."/>
            <person name="Gao K."/>
            <person name="Chen Z."/>
            <person name="Li J."/>
            <person name="Yang X."/>
            <person name="Yang X."/>
            <person name="Zhou J."/>
            <person name="Guo T."/>
            <person name="Zhao T."/>
            <person name="Huang S."/>
            <person name="Miao D."/>
            <person name="Khan W.U."/>
            <person name="Rao P."/>
            <person name="Ye M."/>
            <person name="Lei B."/>
            <person name="Liao W."/>
            <person name="Wang J."/>
            <person name="Ji L."/>
            <person name="Li Y."/>
            <person name="Guo B."/>
            <person name="Mustafa N.S."/>
            <person name="Li S."/>
            <person name="Yun Q."/>
            <person name="Keller S.R."/>
            <person name="Mao J."/>
            <person name="Zhang R."/>
            <person name="Strauss S.H."/>
        </authorList>
    </citation>
    <scope>NUCLEOTIDE SEQUENCE</scope>
    <source>
        <strain evidence="2">GM15</strain>
        <tissue evidence="2">Leaf</tissue>
    </source>
</reference>
<evidence type="ECO:0000256" key="1">
    <source>
        <dbReference type="SAM" id="MobiDB-lite"/>
    </source>
</evidence>
<keyword evidence="3" id="KW-1185">Reference proteome</keyword>
<evidence type="ECO:0000313" key="2">
    <source>
        <dbReference type="EMBL" id="KAG6736915.1"/>
    </source>
</evidence>
<dbReference type="EMBL" id="JAAWWB010000415">
    <property type="protein sequence ID" value="KAG6736915.1"/>
    <property type="molecule type" value="Genomic_DNA"/>
</dbReference>
<evidence type="ECO:0000313" key="3">
    <source>
        <dbReference type="Proteomes" id="UP000886885"/>
    </source>
</evidence>
<dbReference type="AlphaFoldDB" id="A0A8X7Y0I8"/>
<protein>
    <recommendedName>
        <fullName evidence="4">GAG-pre-integrase domain-containing protein</fullName>
    </recommendedName>
</protein>
<feature type="region of interest" description="Disordered" evidence="1">
    <location>
        <begin position="282"/>
        <end position="316"/>
    </location>
</feature>
<proteinExistence type="predicted"/>
<accession>A0A8X7Y0I8</accession>